<protein>
    <recommendedName>
        <fullName evidence="2">Response regulatory domain-containing protein</fullName>
    </recommendedName>
</protein>
<evidence type="ECO:0000313" key="3">
    <source>
        <dbReference type="EMBL" id="VAX21633.1"/>
    </source>
</evidence>
<dbReference type="AlphaFoldDB" id="A0A3B1CAE0"/>
<reference evidence="3" key="1">
    <citation type="submission" date="2018-06" db="EMBL/GenBank/DDBJ databases">
        <authorList>
            <person name="Zhirakovskaya E."/>
        </authorList>
    </citation>
    <scope>NUCLEOTIDE SEQUENCE</scope>
</reference>
<accession>A0A3B1CAE0</accession>
<evidence type="ECO:0000259" key="2">
    <source>
        <dbReference type="PROSITE" id="PS50110"/>
    </source>
</evidence>
<dbReference type="InterPro" id="IPR050595">
    <property type="entry name" value="Bact_response_regulator"/>
</dbReference>
<dbReference type="Pfam" id="PF00072">
    <property type="entry name" value="Response_reg"/>
    <property type="match status" value="1"/>
</dbReference>
<name>A0A3B1CAE0_9ZZZZ</name>
<dbReference type="GO" id="GO:0000160">
    <property type="term" value="P:phosphorelay signal transduction system"/>
    <property type="evidence" value="ECO:0007669"/>
    <property type="project" value="InterPro"/>
</dbReference>
<dbReference type="EMBL" id="UOGB01000212">
    <property type="protein sequence ID" value="VAX21633.1"/>
    <property type="molecule type" value="Genomic_DNA"/>
</dbReference>
<feature type="non-terminal residue" evidence="3">
    <location>
        <position position="71"/>
    </location>
</feature>
<proteinExistence type="predicted"/>
<evidence type="ECO:0000256" key="1">
    <source>
        <dbReference type="ARBA" id="ARBA00022553"/>
    </source>
</evidence>
<dbReference type="InterPro" id="IPR011006">
    <property type="entry name" value="CheY-like_superfamily"/>
</dbReference>
<organism evidence="3">
    <name type="scientific">hydrothermal vent metagenome</name>
    <dbReference type="NCBI Taxonomy" id="652676"/>
    <lineage>
        <taxon>unclassified sequences</taxon>
        <taxon>metagenomes</taxon>
        <taxon>ecological metagenomes</taxon>
    </lineage>
</organism>
<dbReference type="InterPro" id="IPR001789">
    <property type="entry name" value="Sig_transdc_resp-reg_receiver"/>
</dbReference>
<dbReference type="SUPFAM" id="SSF52172">
    <property type="entry name" value="CheY-like"/>
    <property type="match status" value="1"/>
</dbReference>
<dbReference type="PANTHER" id="PTHR44591">
    <property type="entry name" value="STRESS RESPONSE REGULATOR PROTEIN 1"/>
    <property type="match status" value="1"/>
</dbReference>
<dbReference type="PROSITE" id="PS50110">
    <property type="entry name" value="RESPONSE_REGULATORY"/>
    <property type="match status" value="1"/>
</dbReference>
<dbReference type="Gene3D" id="3.40.50.2300">
    <property type="match status" value="1"/>
</dbReference>
<feature type="domain" description="Response regulatory" evidence="2">
    <location>
        <begin position="4"/>
        <end position="71"/>
    </location>
</feature>
<keyword evidence="1" id="KW-0597">Phosphoprotein</keyword>
<sequence length="71" mass="7756">MEKTVLIVDDEEDILSLLEKTLGKSGFKALSSTSAIEALVMLQDNLVSVLITDIRMPGMDGLNLIQQAHEI</sequence>
<gene>
    <name evidence="3" type="ORF">MNBD_NITROSPINAE03-1785</name>
</gene>
<dbReference type="PANTHER" id="PTHR44591:SF3">
    <property type="entry name" value="RESPONSE REGULATORY DOMAIN-CONTAINING PROTEIN"/>
    <property type="match status" value="1"/>
</dbReference>